<dbReference type="Proteomes" id="UP000829354">
    <property type="component" value="Chromosome X"/>
</dbReference>
<feature type="compositionally biased region" description="Low complexity" evidence="1">
    <location>
        <begin position="19"/>
        <end position="32"/>
    </location>
</feature>
<feature type="region of interest" description="Disordered" evidence="1">
    <location>
        <begin position="1"/>
        <end position="38"/>
    </location>
</feature>
<keyword evidence="4" id="KW-1185">Reference proteome</keyword>
<sequence>MPKEKPVGRPRKTGPPKPSRGVGRPKSSGPSRSGDRSREATQLFVQCGRCKCLFDYQHWQAVHMNTCVTVKQCPICNQNLGANENMCTHIENKHFMSQEEHDKMENDAVDELLREGKFSQVELTLPIVWLQIVEQAAERIAEKLKKKLEENAKVI</sequence>
<name>A0AAE9FEQ1_CAEBR</name>
<evidence type="ECO:0000256" key="1">
    <source>
        <dbReference type="SAM" id="MobiDB-lite"/>
    </source>
</evidence>
<evidence type="ECO:0000313" key="3">
    <source>
        <dbReference type="EMBL" id="UMM44224.1"/>
    </source>
</evidence>
<protein>
    <recommendedName>
        <fullName evidence="2">C2H2-type domain-containing protein</fullName>
    </recommendedName>
</protein>
<accession>A0AAE9FEQ1</accession>
<dbReference type="InterPro" id="IPR013087">
    <property type="entry name" value="Znf_C2H2_type"/>
</dbReference>
<evidence type="ECO:0000259" key="2">
    <source>
        <dbReference type="PROSITE" id="PS00028"/>
    </source>
</evidence>
<dbReference type="AlphaFoldDB" id="A0AAE9FEQ1"/>
<proteinExistence type="predicted"/>
<dbReference type="EMBL" id="CP092625">
    <property type="protein sequence ID" value="UMM44224.1"/>
    <property type="molecule type" value="Genomic_DNA"/>
</dbReference>
<feature type="domain" description="C2H2-type" evidence="2">
    <location>
        <begin position="73"/>
        <end position="94"/>
    </location>
</feature>
<dbReference type="PROSITE" id="PS00028">
    <property type="entry name" value="ZINC_FINGER_C2H2_1"/>
    <property type="match status" value="1"/>
</dbReference>
<reference evidence="3 4" key="1">
    <citation type="submission" date="2022-04" db="EMBL/GenBank/DDBJ databases">
        <title>Chromosome-level reference genomes for two strains of Caenorhabditis briggsae: an improved platform for comparative genomics.</title>
        <authorList>
            <person name="Stevens L."/>
            <person name="Andersen E."/>
        </authorList>
    </citation>
    <scope>NUCLEOTIDE SEQUENCE [LARGE SCALE GENOMIC DNA]</scope>
    <source>
        <strain evidence="3">VX34</strain>
        <tissue evidence="3">Whole-organism</tissue>
    </source>
</reference>
<gene>
    <name evidence="3" type="ORF">L5515_019413</name>
</gene>
<organism evidence="3 4">
    <name type="scientific">Caenorhabditis briggsae</name>
    <dbReference type="NCBI Taxonomy" id="6238"/>
    <lineage>
        <taxon>Eukaryota</taxon>
        <taxon>Metazoa</taxon>
        <taxon>Ecdysozoa</taxon>
        <taxon>Nematoda</taxon>
        <taxon>Chromadorea</taxon>
        <taxon>Rhabditida</taxon>
        <taxon>Rhabditina</taxon>
        <taxon>Rhabditomorpha</taxon>
        <taxon>Rhabditoidea</taxon>
        <taxon>Rhabditidae</taxon>
        <taxon>Peloderinae</taxon>
        <taxon>Caenorhabditis</taxon>
    </lineage>
</organism>
<evidence type="ECO:0000313" key="4">
    <source>
        <dbReference type="Proteomes" id="UP000829354"/>
    </source>
</evidence>